<dbReference type="InterPro" id="IPR001943">
    <property type="entry name" value="UVR_dom"/>
</dbReference>
<dbReference type="InterPro" id="IPR036876">
    <property type="entry name" value="UVR_dom_sf"/>
</dbReference>
<name>A0A2H0AZ42_9BACT</name>
<evidence type="ECO:0000259" key="1">
    <source>
        <dbReference type="PROSITE" id="PS50151"/>
    </source>
</evidence>
<dbReference type="Gene3D" id="4.10.860.10">
    <property type="entry name" value="UVR domain"/>
    <property type="match status" value="1"/>
</dbReference>
<dbReference type="EMBL" id="PCSO01000121">
    <property type="protein sequence ID" value="PIP50672.1"/>
    <property type="molecule type" value="Genomic_DNA"/>
</dbReference>
<accession>A0A2H0AZ42</accession>
<proteinExistence type="predicted"/>
<dbReference type="Pfam" id="PF02151">
    <property type="entry name" value="UVR"/>
    <property type="match status" value="1"/>
</dbReference>
<dbReference type="SUPFAM" id="SSF46600">
    <property type="entry name" value="C-terminal UvrC-binding domain of UvrB"/>
    <property type="match status" value="1"/>
</dbReference>
<dbReference type="Proteomes" id="UP000230671">
    <property type="component" value="Unassembled WGS sequence"/>
</dbReference>
<dbReference type="PROSITE" id="PS50151">
    <property type="entry name" value="UVR"/>
    <property type="match status" value="1"/>
</dbReference>
<reference evidence="2 3" key="1">
    <citation type="submission" date="2017-09" db="EMBL/GenBank/DDBJ databases">
        <title>Depth-based differentiation of microbial function through sediment-hosted aquifers and enrichment of novel symbionts in the deep terrestrial subsurface.</title>
        <authorList>
            <person name="Probst A.J."/>
            <person name="Ladd B."/>
            <person name="Jarett J.K."/>
            <person name="Geller-Mcgrath D.E."/>
            <person name="Sieber C.M."/>
            <person name="Emerson J.B."/>
            <person name="Anantharaman K."/>
            <person name="Thomas B.C."/>
            <person name="Malmstrom R."/>
            <person name="Stieglmeier M."/>
            <person name="Klingl A."/>
            <person name="Woyke T."/>
            <person name="Ryan C.M."/>
            <person name="Banfield J.F."/>
        </authorList>
    </citation>
    <scope>NUCLEOTIDE SEQUENCE [LARGE SCALE GENOMIC DNA]</scope>
    <source>
        <strain evidence="2">CG23_combo_of_CG06-09_8_20_14_all_41_73</strain>
    </source>
</reference>
<organism evidence="2 3">
    <name type="scientific">Candidatus Berkelbacteria bacterium CG23_combo_of_CG06-09_8_20_14_all_41_73</name>
    <dbReference type="NCBI Taxonomy" id="1974519"/>
    <lineage>
        <taxon>Bacteria</taxon>
        <taxon>Candidatus Berkelbacteria</taxon>
    </lineage>
</organism>
<protein>
    <recommendedName>
        <fullName evidence="1">UVR domain-containing protein</fullName>
    </recommendedName>
</protein>
<sequence>MLKIPKTERTRLIRELKKEMQAAALKLQFERAAELRDEIISLDNDR</sequence>
<gene>
    <name evidence="2" type="ORF">COX11_02930</name>
</gene>
<dbReference type="AlphaFoldDB" id="A0A2H0AZ42"/>
<feature type="domain" description="UVR" evidence="1">
    <location>
        <begin position="10"/>
        <end position="45"/>
    </location>
</feature>
<evidence type="ECO:0000313" key="2">
    <source>
        <dbReference type="EMBL" id="PIP50672.1"/>
    </source>
</evidence>
<comment type="caution">
    <text evidence="2">The sequence shown here is derived from an EMBL/GenBank/DDBJ whole genome shotgun (WGS) entry which is preliminary data.</text>
</comment>
<evidence type="ECO:0000313" key="3">
    <source>
        <dbReference type="Proteomes" id="UP000230671"/>
    </source>
</evidence>